<dbReference type="Pfam" id="PF03572">
    <property type="entry name" value="Peptidase_S41"/>
    <property type="match status" value="1"/>
</dbReference>
<dbReference type="GO" id="GO:0006508">
    <property type="term" value="P:proteolysis"/>
    <property type="evidence" value="ECO:0007669"/>
    <property type="project" value="InterPro"/>
</dbReference>
<evidence type="ECO:0000313" key="2">
    <source>
        <dbReference type="EMBL" id="KAK1397758.1"/>
    </source>
</evidence>
<evidence type="ECO:0000259" key="1">
    <source>
        <dbReference type="SMART" id="SM00245"/>
    </source>
</evidence>
<sequence length="198" mass="21315">MKPTIGNFDILSSVFTELENQGVQSYILDLRNNPGDLVKAGPDVAQIWLDGNETLVNTIDRDGNMLPINMVNGSAITWDPLVVLVNEVSASASEILEGALYDNGRAKLVGHRTFGKGKIQAKCVLLASECRSEIVKTIDAIFSDCKERENVLASSDEEYNPASLVAATTSLAAATKTLKGKNNKDTSCNIRTCTSATY</sequence>
<dbReference type="GO" id="GO:0004175">
    <property type="term" value="F:endopeptidase activity"/>
    <property type="evidence" value="ECO:0007669"/>
    <property type="project" value="TreeGrafter"/>
</dbReference>
<comment type="caution">
    <text evidence="2">The sequence shown here is derived from an EMBL/GenBank/DDBJ whole genome shotgun (WGS) entry which is preliminary data.</text>
</comment>
<dbReference type="PANTHER" id="PTHR32060">
    <property type="entry name" value="TAIL-SPECIFIC PROTEASE"/>
    <property type="match status" value="1"/>
</dbReference>
<proteinExistence type="predicted"/>
<dbReference type="EMBL" id="JAUIZM010000002">
    <property type="protein sequence ID" value="KAK1397758.1"/>
    <property type="molecule type" value="Genomic_DNA"/>
</dbReference>
<feature type="domain" description="Tail specific protease" evidence="1">
    <location>
        <begin position="2"/>
        <end position="158"/>
    </location>
</feature>
<dbReference type="InterPro" id="IPR029045">
    <property type="entry name" value="ClpP/crotonase-like_dom_sf"/>
</dbReference>
<accession>A0AAD8N7R3</accession>
<dbReference type="GO" id="GO:0008236">
    <property type="term" value="F:serine-type peptidase activity"/>
    <property type="evidence" value="ECO:0007669"/>
    <property type="project" value="InterPro"/>
</dbReference>
<dbReference type="SUPFAM" id="SSF52096">
    <property type="entry name" value="ClpP/crotonase"/>
    <property type="match status" value="1"/>
</dbReference>
<reference evidence="2" key="2">
    <citation type="submission" date="2023-05" db="EMBL/GenBank/DDBJ databases">
        <authorList>
            <person name="Schelkunov M.I."/>
        </authorList>
    </citation>
    <scope>NUCLEOTIDE SEQUENCE</scope>
    <source>
        <strain evidence="2">Hsosn_3</strain>
        <tissue evidence="2">Leaf</tissue>
    </source>
</reference>
<dbReference type="Gene3D" id="3.90.226.10">
    <property type="entry name" value="2-enoyl-CoA Hydratase, Chain A, domain 1"/>
    <property type="match status" value="1"/>
</dbReference>
<name>A0AAD8N7R3_9APIA</name>
<dbReference type="PANTHER" id="PTHR32060:SF22">
    <property type="entry name" value="CARBOXYL-TERMINAL-PROCESSING PEPTIDASE 3, CHLOROPLASTIC"/>
    <property type="match status" value="1"/>
</dbReference>
<keyword evidence="3" id="KW-1185">Reference proteome</keyword>
<dbReference type="AlphaFoldDB" id="A0AAD8N7R3"/>
<gene>
    <name evidence="2" type="ORF">POM88_007621</name>
</gene>
<organism evidence="2 3">
    <name type="scientific">Heracleum sosnowskyi</name>
    <dbReference type="NCBI Taxonomy" id="360622"/>
    <lineage>
        <taxon>Eukaryota</taxon>
        <taxon>Viridiplantae</taxon>
        <taxon>Streptophyta</taxon>
        <taxon>Embryophyta</taxon>
        <taxon>Tracheophyta</taxon>
        <taxon>Spermatophyta</taxon>
        <taxon>Magnoliopsida</taxon>
        <taxon>eudicotyledons</taxon>
        <taxon>Gunneridae</taxon>
        <taxon>Pentapetalae</taxon>
        <taxon>asterids</taxon>
        <taxon>campanulids</taxon>
        <taxon>Apiales</taxon>
        <taxon>Apiaceae</taxon>
        <taxon>Apioideae</taxon>
        <taxon>apioid superclade</taxon>
        <taxon>Tordylieae</taxon>
        <taxon>Tordyliinae</taxon>
        <taxon>Heracleum</taxon>
    </lineage>
</organism>
<protein>
    <recommendedName>
        <fullName evidence="1">Tail specific protease domain-containing protein</fullName>
    </recommendedName>
</protein>
<dbReference type="Proteomes" id="UP001237642">
    <property type="component" value="Unassembled WGS sequence"/>
</dbReference>
<dbReference type="SMART" id="SM00245">
    <property type="entry name" value="TSPc"/>
    <property type="match status" value="1"/>
</dbReference>
<evidence type="ECO:0000313" key="3">
    <source>
        <dbReference type="Proteomes" id="UP001237642"/>
    </source>
</evidence>
<dbReference type="InterPro" id="IPR005151">
    <property type="entry name" value="Tail-specific_protease"/>
</dbReference>
<reference evidence="2" key="1">
    <citation type="submission" date="2023-02" db="EMBL/GenBank/DDBJ databases">
        <title>Genome of toxic invasive species Heracleum sosnowskyi carries increased number of genes despite the absence of recent whole-genome duplications.</title>
        <authorList>
            <person name="Schelkunov M."/>
            <person name="Shtratnikova V."/>
            <person name="Makarenko M."/>
            <person name="Klepikova A."/>
            <person name="Omelchenko D."/>
            <person name="Novikova G."/>
            <person name="Obukhova E."/>
            <person name="Bogdanov V."/>
            <person name="Penin A."/>
            <person name="Logacheva M."/>
        </authorList>
    </citation>
    <scope>NUCLEOTIDE SEQUENCE</scope>
    <source>
        <strain evidence="2">Hsosn_3</strain>
        <tissue evidence="2">Leaf</tissue>
    </source>
</reference>